<evidence type="ECO:0000313" key="5">
    <source>
        <dbReference type="Proteomes" id="UP000629468"/>
    </source>
</evidence>
<organism evidence="4 5">
    <name type="scientific">Agaricus bisporus var. burnettii</name>
    <dbReference type="NCBI Taxonomy" id="192524"/>
    <lineage>
        <taxon>Eukaryota</taxon>
        <taxon>Fungi</taxon>
        <taxon>Dikarya</taxon>
        <taxon>Basidiomycota</taxon>
        <taxon>Agaricomycotina</taxon>
        <taxon>Agaricomycetes</taxon>
        <taxon>Agaricomycetidae</taxon>
        <taxon>Agaricales</taxon>
        <taxon>Agaricineae</taxon>
        <taxon>Agaricaceae</taxon>
        <taxon>Agaricus</taxon>
    </lineage>
</organism>
<evidence type="ECO:0000256" key="2">
    <source>
        <dbReference type="SAM" id="MobiDB-lite"/>
    </source>
</evidence>
<accession>A0A8H7CAF5</accession>
<feature type="domain" description="Nephrocystin 3-like N-terminal" evidence="3">
    <location>
        <begin position="168"/>
        <end position="328"/>
    </location>
</feature>
<dbReference type="EMBL" id="JABXXO010000009">
    <property type="protein sequence ID" value="KAF7770786.1"/>
    <property type="molecule type" value="Genomic_DNA"/>
</dbReference>
<dbReference type="InterPro" id="IPR027417">
    <property type="entry name" value="P-loop_NTPase"/>
</dbReference>
<dbReference type="InterPro" id="IPR056884">
    <property type="entry name" value="NPHP3-like_N"/>
</dbReference>
<comment type="caution">
    <text evidence="4">The sequence shown here is derived from an EMBL/GenBank/DDBJ whole genome shotgun (WGS) entry which is preliminary data.</text>
</comment>
<evidence type="ECO:0000256" key="1">
    <source>
        <dbReference type="ARBA" id="ARBA00022737"/>
    </source>
</evidence>
<dbReference type="Proteomes" id="UP000629468">
    <property type="component" value="Unassembled WGS sequence"/>
</dbReference>
<keyword evidence="1" id="KW-0677">Repeat</keyword>
<gene>
    <name evidence="4" type="ORF">Agabi119p4_6760</name>
</gene>
<evidence type="ECO:0000259" key="3">
    <source>
        <dbReference type="Pfam" id="PF24883"/>
    </source>
</evidence>
<feature type="region of interest" description="Disordered" evidence="2">
    <location>
        <begin position="27"/>
        <end position="64"/>
    </location>
</feature>
<feature type="compositionally biased region" description="Polar residues" evidence="2">
    <location>
        <begin position="55"/>
        <end position="64"/>
    </location>
</feature>
<reference evidence="4 5" key="1">
    <citation type="journal article" name="Sci. Rep.">
        <title>Telomere-to-telomere assembled and centromere annotated genomes of the two main subspecies of the button mushroom Agaricus bisporus reveal especially polymorphic chromosome ends.</title>
        <authorList>
            <person name="Sonnenberg A.S.M."/>
            <person name="Sedaghat-Telgerd N."/>
            <person name="Lavrijssen B."/>
            <person name="Ohm R.A."/>
            <person name="Hendrickx P.M."/>
            <person name="Scholtmeijer K."/>
            <person name="Baars J.J.P."/>
            <person name="van Peer A."/>
        </authorList>
    </citation>
    <scope>NUCLEOTIDE SEQUENCE [LARGE SCALE GENOMIC DNA]</scope>
    <source>
        <strain evidence="4 5">H119_p4</strain>
    </source>
</reference>
<dbReference type="PANTHER" id="PTHR10039">
    <property type="entry name" value="AMELOGENIN"/>
    <property type="match status" value="1"/>
</dbReference>
<dbReference type="SUPFAM" id="SSF52540">
    <property type="entry name" value="P-loop containing nucleoside triphosphate hydrolases"/>
    <property type="match status" value="1"/>
</dbReference>
<dbReference type="AlphaFoldDB" id="A0A8H7CAF5"/>
<sequence>MPIIWPFHFIFTNSRRQQHTQSLSPLSICDEDKPVGPSTFATSTKPIRPLPSPPTSRDTSSFLSTVSKVTSRARRLLTPPSTSQIVVRPLPPVPDSEVKSPGFFTSAQNFVLNHANFTGIVNHGNTCKERTVFDLLEPYTMLDATKDSGARYPPPQCHPETRLKIRTKLANWLYDEKHEWKMFCIFGLPGTGKSAIAQTFADFCGERKKLGGTYFFSKMAGRNRFETVVPTLAYQLAISVPECKPILSAELANNPFLLRSSPPVQFKRLIVQPFSTLQRQRRRETIVIILDGLDECEGRGAQSTILELISSTLRTTPGLPLRWLVFSRPEAYIKYTFLRIVGCGSEELKIDAECRDDVELFVREKMDEIRATYDDILPRNWPSRDQLRAILDEASGLFKLASMCLDDIAALCSCII</sequence>
<evidence type="ECO:0000313" key="4">
    <source>
        <dbReference type="EMBL" id="KAF7770786.1"/>
    </source>
</evidence>
<proteinExistence type="predicted"/>
<name>A0A8H7CAF5_AGABI</name>
<protein>
    <recommendedName>
        <fullName evidence="3">Nephrocystin 3-like N-terminal domain-containing protein</fullName>
    </recommendedName>
</protein>
<dbReference type="Pfam" id="PF24883">
    <property type="entry name" value="NPHP3_N"/>
    <property type="match status" value="1"/>
</dbReference>
<dbReference type="Gene3D" id="3.40.50.300">
    <property type="entry name" value="P-loop containing nucleotide triphosphate hydrolases"/>
    <property type="match status" value="1"/>
</dbReference>